<evidence type="ECO:0000259" key="2">
    <source>
        <dbReference type="PROSITE" id="PS51109"/>
    </source>
</evidence>
<dbReference type="SMART" id="SM01208">
    <property type="entry name" value="G5"/>
    <property type="match status" value="1"/>
</dbReference>
<dbReference type="InterPro" id="IPR007391">
    <property type="entry name" value="Vancomycin_resist_VanW"/>
</dbReference>
<proteinExistence type="predicted"/>
<dbReference type="KEGG" id="ddl:Desdi_2480"/>
<dbReference type="PROSITE" id="PS51257">
    <property type="entry name" value="PROKAR_LIPOPROTEIN"/>
    <property type="match status" value="1"/>
</dbReference>
<dbReference type="InterPro" id="IPR052913">
    <property type="entry name" value="Glycopeptide_resist_protein"/>
</dbReference>
<dbReference type="eggNOG" id="COG2720">
    <property type="taxonomic scope" value="Bacteria"/>
</dbReference>
<accession>L0F7T9</accession>
<dbReference type="Pfam" id="PF12229">
    <property type="entry name" value="PG_binding_4"/>
    <property type="match status" value="1"/>
</dbReference>
<reference evidence="4" key="1">
    <citation type="submission" date="2012-02" db="EMBL/GenBank/DDBJ databases">
        <title>Complete sequence of Desulfitobacterium dichloroeliminans LMG P-21439.</title>
        <authorList>
            <person name="Lucas S."/>
            <person name="Han J."/>
            <person name="Lapidus A."/>
            <person name="Cheng J.-F."/>
            <person name="Goodwin L."/>
            <person name="Pitluck S."/>
            <person name="Peters L."/>
            <person name="Ovchinnikova G."/>
            <person name="Teshima H."/>
            <person name="Detter J.C."/>
            <person name="Han C."/>
            <person name="Tapia R."/>
            <person name="Land M."/>
            <person name="Hauser L."/>
            <person name="Kyrpides N."/>
            <person name="Ivanova N."/>
            <person name="Pagani I."/>
            <person name="Kruse T."/>
            <person name="de Vos W.M."/>
            <person name="Boon N."/>
            <person name="Smidt H."/>
            <person name="Woyke T."/>
        </authorList>
    </citation>
    <scope>NUCLEOTIDE SEQUENCE [LARGE SCALE GENOMIC DNA]</scope>
    <source>
        <strain evidence="4">LMG P-21439 / DCA1</strain>
    </source>
</reference>
<protein>
    <submittedName>
        <fullName evidence="3">Putative vancomycin resistance protein</fullName>
    </submittedName>
</protein>
<dbReference type="HOGENOM" id="CLU_011572_2_1_9"/>
<dbReference type="InterPro" id="IPR022029">
    <property type="entry name" value="YoaR-like_PG-bd"/>
</dbReference>
<keyword evidence="1" id="KW-0732">Signal</keyword>
<name>L0F7T9_DESDL</name>
<dbReference type="PROSITE" id="PS51109">
    <property type="entry name" value="G5"/>
    <property type="match status" value="1"/>
</dbReference>
<keyword evidence="4" id="KW-1185">Reference proteome</keyword>
<dbReference type="RefSeq" id="WP_015262875.1">
    <property type="nucleotide sequence ID" value="NC_019903.1"/>
</dbReference>
<organism evidence="3 4">
    <name type="scientific">Desulfitobacterium dichloroeliminans (strain LMG P-21439 / DCA1)</name>
    <dbReference type="NCBI Taxonomy" id="871963"/>
    <lineage>
        <taxon>Bacteria</taxon>
        <taxon>Bacillati</taxon>
        <taxon>Bacillota</taxon>
        <taxon>Clostridia</taxon>
        <taxon>Eubacteriales</taxon>
        <taxon>Desulfitobacteriaceae</taxon>
        <taxon>Desulfitobacterium</taxon>
    </lineage>
</organism>
<dbReference type="PANTHER" id="PTHR35788">
    <property type="entry name" value="EXPORTED PROTEIN-RELATED"/>
    <property type="match status" value="1"/>
</dbReference>
<sequence>MGRRWERIFCLAITLMAFLGCTTNEARLLNLAPETSSRETLDQLPPGTFLEDLDLGGIQLQEAQEKVRSWSKDKLEENLYLVYNETEILLTPVELGITLDFEKTWEEIQRNTGQRSTSILTLDYLKANQTLQEKLSDLTRSAVDATFKIENDQFKITPASSGEAIDVDAILNELKEASVTTLPHRIPLTRVELPAATTTEALEALAFNGVIGEYTTQYNVQDKNRSANLLEAAKKMDKTVLKPGDTFSFNDTIGPRTAETGFKDAYIVINNEYVKGIGGGICQVSSTLYNAALLANLSIVERHPHAVVVAYIPIGQDATVNYPNLDLKLLNDTQSYVYLRTKAEAGKLTIKIYGKKTGAKVRFEKEIEKELNYHTVRRIDPDLLPGAVVQQQNGSKGFIMKTWKIVTDAKGKETKQLLSRDTYAPTHRILKIGAD</sequence>
<dbReference type="EMBL" id="CP003344">
    <property type="protein sequence ID" value="AGA69904.1"/>
    <property type="molecule type" value="Genomic_DNA"/>
</dbReference>
<feature type="domain" description="G5" evidence="2">
    <location>
        <begin position="356"/>
        <end position="435"/>
    </location>
</feature>
<dbReference type="Proteomes" id="UP000010797">
    <property type="component" value="Chromosome"/>
</dbReference>
<gene>
    <name evidence="3" type="ordered locus">Desdi_2480</name>
</gene>
<dbReference type="AlphaFoldDB" id="L0F7T9"/>
<dbReference type="InterPro" id="IPR011098">
    <property type="entry name" value="G5_dom"/>
</dbReference>
<evidence type="ECO:0000313" key="4">
    <source>
        <dbReference type="Proteomes" id="UP000010797"/>
    </source>
</evidence>
<dbReference type="OrthoDB" id="9797191at2"/>
<dbReference type="PANTHER" id="PTHR35788:SF1">
    <property type="entry name" value="EXPORTED PROTEIN"/>
    <property type="match status" value="1"/>
</dbReference>
<dbReference type="Pfam" id="PF04294">
    <property type="entry name" value="VanW"/>
    <property type="match status" value="1"/>
</dbReference>
<evidence type="ECO:0000256" key="1">
    <source>
        <dbReference type="ARBA" id="ARBA00022729"/>
    </source>
</evidence>
<evidence type="ECO:0000313" key="3">
    <source>
        <dbReference type="EMBL" id="AGA69904.1"/>
    </source>
</evidence>
<dbReference type="Gene3D" id="2.20.230.10">
    <property type="entry name" value="Resuscitation-promoting factor rpfb"/>
    <property type="match status" value="1"/>
</dbReference>
<dbReference type="Pfam" id="PF07501">
    <property type="entry name" value="G5"/>
    <property type="match status" value="1"/>
</dbReference>
<dbReference type="STRING" id="871963.Desdi_2480"/>